<feature type="compositionally biased region" description="Basic and acidic residues" evidence="1">
    <location>
        <begin position="1"/>
        <end position="18"/>
    </location>
</feature>
<protein>
    <submittedName>
        <fullName evidence="3">CPRF interacting protein</fullName>
    </submittedName>
</protein>
<gene>
    <name evidence="3" type="primary">cip</name>
</gene>
<feature type="region of interest" description="Disordered" evidence="1">
    <location>
        <begin position="57"/>
        <end position="97"/>
    </location>
</feature>
<dbReference type="Gene3D" id="3.90.70.200">
    <property type="entry name" value="Plus-3 domain"/>
    <property type="match status" value="1"/>
</dbReference>
<dbReference type="InterPro" id="IPR045894">
    <property type="entry name" value="At5g08430-like"/>
</dbReference>
<dbReference type="InterPro" id="IPR058668">
    <property type="entry name" value="NERD_dom"/>
</dbReference>
<accession>Q9LEB5</accession>
<organism evidence="3">
    <name type="scientific">Petroselinum crispum</name>
    <name type="common">Parsley</name>
    <name type="synonym">Petroselinum hortense</name>
    <dbReference type="NCBI Taxonomy" id="4043"/>
    <lineage>
        <taxon>Eukaryota</taxon>
        <taxon>Viridiplantae</taxon>
        <taxon>Streptophyta</taxon>
        <taxon>Embryophyta</taxon>
        <taxon>Tracheophyta</taxon>
        <taxon>Spermatophyta</taxon>
        <taxon>Magnoliopsida</taxon>
        <taxon>eudicotyledons</taxon>
        <taxon>Gunneridae</taxon>
        <taxon>Pentapetalae</taxon>
        <taxon>asterids</taxon>
        <taxon>campanulids</taxon>
        <taxon>Apiales</taxon>
        <taxon>Apiaceae</taxon>
        <taxon>Apioideae</taxon>
        <taxon>apioid superclade</taxon>
        <taxon>Apieae</taxon>
        <taxon>Petroselinum</taxon>
    </lineage>
</organism>
<dbReference type="SMART" id="SM00719">
    <property type="entry name" value="Plus3"/>
    <property type="match status" value="1"/>
</dbReference>
<dbReference type="PANTHER" id="PTHR46851:SF11">
    <property type="entry name" value="GYF DOMAIN-CONTAINING PROTEIN"/>
    <property type="match status" value="1"/>
</dbReference>
<dbReference type="InterPro" id="IPR004343">
    <property type="entry name" value="Plus-3_dom"/>
</dbReference>
<dbReference type="PANTHER" id="PTHR46851">
    <property type="entry name" value="OS01G0884500 PROTEIN"/>
    <property type="match status" value="1"/>
</dbReference>
<feature type="region of interest" description="Disordered" evidence="1">
    <location>
        <begin position="1"/>
        <end position="41"/>
    </location>
</feature>
<sequence length="473" mass="53731">MNLLDEETHSSKGKKESETTVYRKRKSLIPGEQVTPKGMEENERIVTWSQKALIQRQKVTSNEKAENETTMSQKQKTLNLGEKTTTGKEENETTASRKRKALILGEKVEENESTVSWKQEALIMGEKVTSNSKKRNETPKRCSASIVPENIMLVYLKRSSVQYLLKDPKTFECNIVGSYVRIPSDPNDYSQKNSHQLLQVAGVKKAECDDVGEEWILQVLVLPMIKEIPISMLSDEYFKKEECMDLNQKIIAGGAYRRTVMDLQRKAQMLHKVITKQWLARELSLMQNRILQDLIDRNNENGWCATDKGWRKELFEYLKREAPLQKPAEQEKILLTVPNVITEDLKSDVSCIPKLSVLGTSAASAGVDEGGDTTFVKEANGVLENLDLNVPYLVTTAERIDIEPNITSSITEGNHNFIESSSKNSKDPEVIYISDDDDDNEHEDEIHIVHCGTTRTSHARPILGKNFEKMERK</sequence>
<proteinExistence type="evidence at transcript level"/>
<dbReference type="AlphaFoldDB" id="Q9LEB5"/>
<dbReference type="InterPro" id="IPR036128">
    <property type="entry name" value="Plus3-like_sf"/>
</dbReference>
<dbReference type="Pfam" id="PF25980">
    <property type="entry name" value="NERD_plant"/>
    <property type="match status" value="1"/>
</dbReference>
<dbReference type="PROSITE" id="PS51360">
    <property type="entry name" value="PLUS3"/>
    <property type="match status" value="1"/>
</dbReference>
<evidence type="ECO:0000259" key="2">
    <source>
        <dbReference type="PROSITE" id="PS51360"/>
    </source>
</evidence>
<evidence type="ECO:0000256" key="1">
    <source>
        <dbReference type="SAM" id="MobiDB-lite"/>
    </source>
</evidence>
<feature type="domain" description="Plus3" evidence="2">
    <location>
        <begin position="145"/>
        <end position="275"/>
    </location>
</feature>
<dbReference type="EMBL" id="AJ292746">
    <property type="protein sequence ID" value="CAC00636.1"/>
    <property type="molecule type" value="mRNA"/>
</dbReference>
<name>Q9LEB5_PETCR</name>
<reference evidence="3" key="1">
    <citation type="journal article" date="2001" name="Mol. Genet. Genomics">
        <title>Isolation and characterization of four novel parsley proteins that interact with the transcriptional regulators CPRF1 and CPRF2.</title>
        <authorList>
            <person name="Ruegner A."/>
            <person name="Frohnmeyer H."/>
            <person name="Naeke C."/>
            <person name="Wellmer F."/>
            <person name="Kircher S."/>
            <person name="Schaefer E."/>
            <person name="Harter K."/>
        </authorList>
    </citation>
    <scope>NUCLEOTIDE SEQUENCE</scope>
</reference>
<dbReference type="SUPFAM" id="SSF159042">
    <property type="entry name" value="Plus3-like"/>
    <property type="match status" value="1"/>
</dbReference>
<dbReference type="GO" id="GO:0003677">
    <property type="term" value="F:DNA binding"/>
    <property type="evidence" value="ECO:0007669"/>
    <property type="project" value="InterPro"/>
</dbReference>
<feature type="compositionally biased region" description="Polar residues" evidence="1">
    <location>
        <begin position="68"/>
        <end position="78"/>
    </location>
</feature>
<dbReference type="Pfam" id="PF03126">
    <property type="entry name" value="Plus-3"/>
    <property type="match status" value="1"/>
</dbReference>
<evidence type="ECO:0000313" key="3">
    <source>
        <dbReference type="EMBL" id="CAC00636.1"/>
    </source>
</evidence>